<dbReference type="AlphaFoldDB" id="A0A5C6RIU1"/>
<feature type="transmembrane region" description="Helical" evidence="1">
    <location>
        <begin position="55"/>
        <end position="78"/>
    </location>
</feature>
<sequence>MEKHKEIERELSEVAPLLAQLKSRQGNSPPAGYFEHLPAKVAAKAGAARMRRRHLFLRAAAAAVILLLAGWWAAWPFYSPVGQVTLSELGEEEASAYVTDQIEHFELSLLLDAGAGALSGTEEEGAYEDYLEEHLSPEDMDALF</sequence>
<evidence type="ECO:0000313" key="2">
    <source>
        <dbReference type="EMBL" id="TXB61889.1"/>
    </source>
</evidence>
<name>A0A5C6RIU1_9BACT</name>
<gene>
    <name evidence="2" type="ORF">FRY97_16705</name>
</gene>
<comment type="caution">
    <text evidence="2">The sequence shown here is derived from an EMBL/GenBank/DDBJ whole genome shotgun (WGS) entry which is preliminary data.</text>
</comment>
<keyword evidence="1" id="KW-1133">Transmembrane helix</keyword>
<accession>A0A5C6RIU1</accession>
<protein>
    <recommendedName>
        <fullName evidence="4">DUF3379 domain-containing protein</fullName>
    </recommendedName>
</protein>
<dbReference type="Proteomes" id="UP000321580">
    <property type="component" value="Unassembled WGS sequence"/>
</dbReference>
<reference evidence="2 3" key="1">
    <citation type="submission" date="2019-08" db="EMBL/GenBank/DDBJ databases">
        <title>Genome of Phaeodactylibacter luteus.</title>
        <authorList>
            <person name="Bowman J.P."/>
        </authorList>
    </citation>
    <scope>NUCLEOTIDE SEQUENCE [LARGE SCALE GENOMIC DNA]</scope>
    <source>
        <strain evidence="2 3">KCTC 42180</strain>
    </source>
</reference>
<keyword evidence="1" id="KW-0472">Membrane</keyword>
<evidence type="ECO:0000313" key="3">
    <source>
        <dbReference type="Proteomes" id="UP000321580"/>
    </source>
</evidence>
<organism evidence="2 3">
    <name type="scientific">Phaeodactylibacter luteus</name>
    <dbReference type="NCBI Taxonomy" id="1564516"/>
    <lineage>
        <taxon>Bacteria</taxon>
        <taxon>Pseudomonadati</taxon>
        <taxon>Bacteroidota</taxon>
        <taxon>Saprospiria</taxon>
        <taxon>Saprospirales</taxon>
        <taxon>Haliscomenobacteraceae</taxon>
        <taxon>Phaeodactylibacter</taxon>
    </lineage>
</organism>
<keyword evidence="1" id="KW-0812">Transmembrane</keyword>
<evidence type="ECO:0008006" key="4">
    <source>
        <dbReference type="Google" id="ProtNLM"/>
    </source>
</evidence>
<keyword evidence="3" id="KW-1185">Reference proteome</keyword>
<dbReference type="RefSeq" id="WP_147168710.1">
    <property type="nucleotide sequence ID" value="NZ_VOOR01000042.1"/>
</dbReference>
<evidence type="ECO:0000256" key="1">
    <source>
        <dbReference type="SAM" id="Phobius"/>
    </source>
</evidence>
<proteinExistence type="predicted"/>
<dbReference type="EMBL" id="VOOR01000042">
    <property type="protein sequence ID" value="TXB61889.1"/>
    <property type="molecule type" value="Genomic_DNA"/>
</dbReference>